<dbReference type="AlphaFoldDB" id="A0AAE3VSL6"/>
<keyword evidence="3 6" id="KW-0812">Transmembrane</keyword>
<evidence type="ECO:0000256" key="2">
    <source>
        <dbReference type="ARBA" id="ARBA00009773"/>
    </source>
</evidence>
<evidence type="ECO:0000256" key="6">
    <source>
        <dbReference type="SAM" id="Phobius"/>
    </source>
</evidence>
<evidence type="ECO:0000313" key="8">
    <source>
        <dbReference type="Proteomes" id="UP001229244"/>
    </source>
</evidence>
<dbReference type="EMBL" id="JAUSUL010000004">
    <property type="protein sequence ID" value="MDQ0317208.1"/>
    <property type="molecule type" value="Genomic_DNA"/>
</dbReference>
<evidence type="ECO:0000256" key="1">
    <source>
        <dbReference type="ARBA" id="ARBA00004141"/>
    </source>
</evidence>
<gene>
    <name evidence="7" type="ORF">J2S73_003685</name>
</gene>
<dbReference type="PANTHER" id="PTHR21716">
    <property type="entry name" value="TRANSMEMBRANE PROTEIN"/>
    <property type="match status" value="1"/>
</dbReference>
<feature type="transmembrane region" description="Helical" evidence="6">
    <location>
        <begin position="225"/>
        <end position="251"/>
    </location>
</feature>
<feature type="transmembrane region" description="Helical" evidence="6">
    <location>
        <begin position="32"/>
        <end position="49"/>
    </location>
</feature>
<dbReference type="GO" id="GO:0016020">
    <property type="term" value="C:membrane"/>
    <property type="evidence" value="ECO:0007669"/>
    <property type="project" value="UniProtKB-SubCell"/>
</dbReference>
<evidence type="ECO:0000256" key="3">
    <source>
        <dbReference type="ARBA" id="ARBA00022692"/>
    </source>
</evidence>
<sequence>MSDHDHGNLTIAALTQGEEAEGGGVRRPWTNAANVAVVGLFVIALAAVLHLGRDVLAPTVAGLLVGLTVAPIVDWMHRRGIPPALSSAMITLAIVATAAGAIVAMAVPIETWSSRIPEISAELESEWQEVRGPLERLKEVEKQVQDATNPGQDGTMQVAVQSPGIITAMVSSAPDISAHVLIFLATLYFFLAGRIEFRRQALASFVRFRRRRAAARMLRDIERSLSHYVLTITAINAGFGVAVGLAMWVLGMPSPHLWGAMAAVLNFALYIGPAAMAVILLGVAAITFDGLSAAIVPPLVFIGLNMMEGQFITPTILGRRFTMTPLIVFLSLVLWLWLWGILGAFLAVPLLIIGRIVLNHLALRAGAH</sequence>
<dbReference type="Pfam" id="PF01594">
    <property type="entry name" value="AI-2E_transport"/>
    <property type="match status" value="1"/>
</dbReference>
<comment type="similarity">
    <text evidence="2">Belongs to the autoinducer-2 exporter (AI-2E) (TC 2.A.86) family.</text>
</comment>
<reference evidence="7" key="1">
    <citation type="submission" date="2023-07" db="EMBL/GenBank/DDBJ databases">
        <title>Genomic Encyclopedia of Type Strains, Phase IV (KMG-IV): sequencing the most valuable type-strain genomes for metagenomic binning, comparative biology and taxonomic classification.</title>
        <authorList>
            <person name="Goeker M."/>
        </authorList>
    </citation>
    <scope>NUCLEOTIDE SEQUENCE</scope>
    <source>
        <strain evidence="7">DSM 21202</strain>
    </source>
</reference>
<organism evidence="7 8">
    <name type="scientific">Amorphus orientalis</name>
    <dbReference type="NCBI Taxonomy" id="649198"/>
    <lineage>
        <taxon>Bacteria</taxon>
        <taxon>Pseudomonadati</taxon>
        <taxon>Pseudomonadota</taxon>
        <taxon>Alphaproteobacteria</taxon>
        <taxon>Hyphomicrobiales</taxon>
        <taxon>Amorphaceae</taxon>
        <taxon>Amorphus</taxon>
    </lineage>
</organism>
<protein>
    <submittedName>
        <fullName evidence="7">PurR-regulated permease PerM</fullName>
    </submittedName>
</protein>
<dbReference type="GO" id="GO:0055085">
    <property type="term" value="P:transmembrane transport"/>
    <property type="evidence" value="ECO:0007669"/>
    <property type="project" value="TreeGrafter"/>
</dbReference>
<feature type="transmembrane region" description="Helical" evidence="6">
    <location>
        <begin position="257"/>
        <end position="281"/>
    </location>
</feature>
<keyword evidence="5 6" id="KW-0472">Membrane</keyword>
<dbReference type="RefSeq" id="WP_306887108.1">
    <property type="nucleotide sequence ID" value="NZ_JAUSUL010000004.1"/>
</dbReference>
<proteinExistence type="inferred from homology"/>
<keyword evidence="8" id="KW-1185">Reference proteome</keyword>
<evidence type="ECO:0000256" key="5">
    <source>
        <dbReference type="ARBA" id="ARBA00023136"/>
    </source>
</evidence>
<evidence type="ECO:0000256" key="4">
    <source>
        <dbReference type="ARBA" id="ARBA00022989"/>
    </source>
</evidence>
<dbReference type="PANTHER" id="PTHR21716:SF16">
    <property type="entry name" value="BLL1467 PROTEIN"/>
    <property type="match status" value="1"/>
</dbReference>
<feature type="transmembrane region" description="Helical" evidence="6">
    <location>
        <begin position="176"/>
        <end position="197"/>
    </location>
</feature>
<comment type="caution">
    <text evidence="7">The sequence shown here is derived from an EMBL/GenBank/DDBJ whole genome shotgun (WGS) entry which is preliminary data.</text>
</comment>
<keyword evidence="4 6" id="KW-1133">Transmembrane helix</keyword>
<comment type="subcellular location">
    <subcellularLocation>
        <location evidence="1">Membrane</location>
        <topology evidence="1">Multi-pass membrane protein</topology>
    </subcellularLocation>
</comment>
<dbReference type="Proteomes" id="UP001229244">
    <property type="component" value="Unassembled WGS sequence"/>
</dbReference>
<evidence type="ECO:0000313" key="7">
    <source>
        <dbReference type="EMBL" id="MDQ0317208.1"/>
    </source>
</evidence>
<accession>A0AAE3VSL6</accession>
<feature type="transmembrane region" description="Helical" evidence="6">
    <location>
        <begin position="55"/>
        <end position="73"/>
    </location>
</feature>
<feature type="transmembrane region" description="Helical" evidence="6">
    <location>
        <begin position="288"/>
        <end position="307"/>
    </location>
</feature>
<dbReference type="InterPro" id="IPR002549">
    <property type="entry name" value="AI-2E-like"/>
</dbReference>
<feature type="transmembrane region" description="Helical" evidence="6">
    <location>
        <begin position="85"/>
        <end position="107"/>
    </location>
</feature>
<name>A0AAE3VSL6_9HYPH</name>
<feature type="transmembrane region" description="Helical" evidence="6">
    <location>
        <begin position="327"/>
        <end position="354"/>
    </location>
</feature>